<accession>A0A4P8XVY3</accession>
<keyword evidence="2" id="KW-1185">Reference proteome</keyword>
<evidence type="ECO:0000313" key="1">
    <source>
        <dbReference type="EMBL" id="QCT07301.1"/>
    </source>
</evidence>
<dbReference type="OrthoDB" id="1550925at2"/>
<sequence length="179" mass="21389">MNLVTLMNSFMKLILEEKIEVYNEFSLQHELGIFLRNELTNYKIQFERNTKFFNINTTIKHEMDIVIYNESEKYAIELKYPQNGQYPEQMFSCIKDIKFMEELKEQGFKDTYCLTLVSDKNFYSGKKKDGIYSFFRGQKLIQGTIIKPTGKKNEEILINNCYKVTWIGNNNLKYYIIKL</sequence>
<dbReference type="Proteomes" id="UP000301475">
    <property type="component" value="Chromosome"/>
</dbReference>
<protein>
    <submittedName>
        <fullName evidence="1">Uncharacterized protein</fullName>
    </submittedName>
</protein>
<dbReference type="RefSeq" id="WP_138157336.1">
    <property type="nucleotide sequence ID" value="NZ_CP039381.1"/>
</dbReference>
<dbReference type="KEGG" id="ruj:E5Z56_07995"/>
<reference evidence="1 2" key="1">
    <citation type="submission" date="2019-04" db="EMBL/GenBank/DDBJ databases">
        <authorList>
            <person name="Embree M."/>
            <person name="Gaffney J.R."/>
        </authorList>
    </citation>
    <scope>NUCLEOTIDE SEQUENCE [LARGE SCALE GENOMIC DNA]</scope>
    <source>
        <strain evidence="1 2">JE7A12</strain>
    </source>
</reference>
<gene>
    <name evidence="1" type="ORF">E5Z56_07995</name>
</gene>
<evidence type="ECO:0000313" key="2">
    <source>
        <dbReference type="Proteomes" id="UP000301475"/>
    </source>
</evidence>
<dbReference type="EMBL" id="CP039381">
    <property type="protein sequence ID" value="QCT07301.1"/>
    <property type="molecule type" value="Genomic_DNA"/>
</dbReference>
<dbReference type="AlphaFoldDB" id="A0A4P8XVY3"/>
<name>A0A4P8XVY3_9FIRM</name>
<organism evidence="1 2">
    <name type="scientific">Ruminococcus bovis</name>
    <dbReference type="NCBI Taxonomy" id="2564099"/>
    <lineage>
        <taxon>Bacteria</taxon>
        <taxon>Bacillati</taxon>
        <taxon>Bacillota</taxon>
        <taxon>Clostridia</taxon>
        <taxon>Eubacteriales</taxon>
        <taxon>Oscillospiraceae</taxon>
        <taxon>Ruminococcus</taxon>
    </lineage>
</organism>
<proteinExistence type="predicted"/>